<gene>
    <name evidence="7" type="ORF">B4O97_02700</name>
</gene>
<reference evidence="7 8" key="1">
    <citation type="submission" date="2017-03" db="EMBL/GenBank/DDBJ databases">
        <title>Draft Genome sequence of Marispirochaeta sp. strain JC444.</title>
        <authorList>
            <person name="Shivani Y."/>
            <person name="Subhash Y."/>
            <person name="Sasikala C."/>
            <person name="Ramana C."/>
        </authorList>
    </citation>
    <scope>NUCLEOTIDE SEQUENCE [LARGE SCALE GENOMIC DNA]</scope>
    <source>
        <strain evidence="7 8">JC444</strain>
    </source>
</reference>
<name>A0A1Y1S2A1_9SPIO</name>
<dbReference type="PANTHER" id="PTHR43026">
    <property type="entry name" value="2-HYDROXYACID DEHYDROGENASE HOMOLOG 1-RELATED"/>
    <property type="match status" value="1"/>
</dbReference>
<feature type="domain" description="D-isomer specific 2-hydroxyacid dehydrogenase catalytic" evidence="5">
    <location>
        <begin position="4"/>
        <end position="329"/>
    </location>
</feature>
<evidence type="ECO:0000256" key="1">
    <source>
        <dbReference type="ARBA" id="ARBA00005854"/>
    </source>
</evidence>
<dbReference type="EMBL" id="MWQY01000002">
    <property type="protein sequence ID" value="ORC37924.1"/>
    <property type="molecule type" value="Genomic_DNA"/>
</dbReference>
<dbReference type="PROSITE" id="PS00670">
    <property type="entry name" value="D_2_HYDROXYACID_DH_2"/>
    <property type="match status" value="1"/>
</dbReference>
<dbReference type="InterPro" id="IPR029752">
    <property type="entry name" value="D-isomer_DH_CS1"/>
</dbReference>
<dbReference type="PANTHER" id="PTHR43026:SF1">
    <property type="entry name" value="2-HYDROXYACID DEHYDROGENASE HOMOLOG 1-RELATED"/>
    <property type="match status" value="1"/>
</dbReference>
<evidence type="ECO:0000256" key="3">
    <source>
        <dbReference type="ARBA" id="ARBA00023027"/>
    </source>
</evidence>
<evidence type="ECO:0000259" key="5">
    <source>
        <dbReference type="Pfam" id="PF00389"/>
    </source>
</evidence>
<keyword evidence="8" id="KW-1185">Reference proteome</keyword>
<dbReference type="InterPro" id="IPR006140">
    <property type="entry name" value="D-isomer_DH_NAD-bd"/>
</dbReference>
<proteinExistence type="inferred from homology"/>
<dbReference type="PROSITE" id="PS00065">
    <property type="entry name" value="D_2_HYDROXYACID_DH_1"/>
    <property type="match status" value="1"/>
</dbReference>
<evidence type="ECO:0000313" key="8">
    <source>
        <dbReference type="Proteomes" id="UP000192343"/>
    </source>
</evidence>
<evidence type="ECO:0000259" key="6">
    <source>
        <dbReference type="Pfam" id="PF02826"/>
    </source>
</evidence>
<sequence>MKKIAFFDTKPYDRRYFEAQLDGREFEISFFETRLSRKTADLVKGFDGVCAFVNDTIDDKVIEILKRENIGVVAMRCAGYNNVDLKAAYKSVHVLRVPAYSPYAVAEHAMALILTLNRRTHKSYLRTRESNFALAGLEGFDLNRKTAGVIGTGKIGRVMISILKGFGMNILAYDPYPDQDFAGREGFSYVDPGTLYSRSDILSLHCPLTRETHHLINEEALEAMKPGVMIINTSRGGLIDTKALVEGLKGGKIGYAGLDVYEEEGDYFFEDLSGEIISDDILARLLTFPNVLITAHQGFFTREALANIAETSLENFRAYFNGGPLENEVCYRCDRPECRKETAGRCF</sequence>
<dbReference type="InterPro" id="IPR036291">
    <property type="entry name" value="NAD(P)-bd_dom_sf"/>
</dbReference>
<dbReference type="Gene3D" id="3.40.50.720">
    <property type="entry name" value="NAD(P)-binding Rossmann-like Domain"/>
    <property type="match status" value="2"/>
</dbReference>
<dbReference type="SUPFAM" id="SSF52283">
    <property type="entry name" value="Formate/glycerate dehydrogenase catalytic domain-like"/>
    <property type="match status" value="1"/>
</dbReference>
<protein>
    <submittedName>
        <fullName evidence="7">Hydroxyacid dehydrogenase</fullName>
    </submittedName>
</protein>
<feature type="domain" description="D-isomer specific 2-hydroxyacid dehydrogenase NAD-binding" evidence="6">
    <location>
        <begin position="110"/>
        <end position="298"/>
    </location>
</feature>
<keyword evidence="3" id="KW-0520">NAD</keyword>
<evidence type="ECO:0000313" key="7">
    <source>
        <dbReference type="EMBL" id="ORC37924.1"/>
    </source>
</evidence>
<comment type="caution">
    <text evidence="7">The sequence shown here is derived from an EMBL/GenBank/DDBJ whole genome shotgun (WGS) entry which is preliminary data.</text>
</comment>
<dbReference type="InterPro" id="IPR006139">
    <property type="entry name" value="D-isomer_2_OHA_DH_cat_dom"/>
</dbReference>
<dbReference type="PROSITE" id="PS00671">
    <property type="entry name" value="D_2_HYDROXYACID_DH_3"/>
    <property type="match status" value="1"/>
</dbReference>
<dbReference type="CDD" id="cd12183">
    <property type="entry name" value="LDH_like_2"/>
    <property type="match status" value="1"/>
</dbReference>
<accession>A0A1Y1S2A1</accession>
<dbReference type="AlphaFoldDB" id="A0A1Y1S2A1"/>
<dbReference type="Pfam" id="PF02826">
    <property type="entry name" value="2-Hacid_dh_C"/>
    <property type="match status" value="1"/>
</dbReference>
<dbReference type="SUPFAM" id="SSF51735">
    <property type="entry name" value="NAD(P)-binding Rossmann-fold domains"/>
    <property type="match status" value="1"/>
</dbReference>
<evidence type="ECO:0000256" key="4">
    <source>
        <dbReference type="RuleBase" id="RU003719"/>
    </source>
</evidence>
<dbReference type="Pfam" id="PF00389">
    <property type="entry name" value="2-Hacid_dh"/>
    <property type="match status" value="1"/>
</dbReference>
<dbReference type="GO" id="GO:0008720">
    <property type="term" value="F:D-lactate dehydrogenase (NAD+) activity"/>
    <property type="evidence" value="ECO:0007669"/>
    <property type="project" value="TreeGrafter"/>
</dbReference>
<dbReference type="RefSeq" id="WP_083048064.1">
    <property type="nucleotide sequence ID" value="NZ_MWQY01000002.1"/>
</dbReference>
<organism evidence="7 8">
    <name type="scientific">Marispirochaeta aestuarii</name>
    <dbReference type="NCBI Taxonomy" id="1963862"/>
    <lineage>
        <taxon>Bacteria</taxon>
        <taxon>Pseudomonadati</taxon>
        <taxon>Spirochaetota</taxon>
        <taxon>Spirochaetia</taxon>
        <taxon>Spirochaetales</taxon>
        <taxon>Spirochaetaceae</taxon>
        <taxon>Marispirochaeta</taxon>
    </lineage>
</organism>
<dbReference type="GO" id="GO:0051287">
    <property type="term" value="F:NAD binding"/>
    <property type="evidence" value="ECO:0007669"/>
    <property type="project" value="InterPro"/>
</dbReference>
<keyword evidence="2 4" id="KW-0560">Oxidoreductase</keyword>
<dbReference type="STRING" id="1963862.B4O97_02700"/>
<evidence type="ECO:0000256" key="2">
    <source>
        <dbReference type="ARBA" id="ARBA00023002"/>
    </source>
</evidence>
<dbReference type="OrthoDB" id="9805416at2"/>
<comment type="similarity">
    <text evidence="1 4">Belongs to the D-isomer specific 2-hydroxyacid dehydrogenase family.</text>
</comment>
<dbReference type="InterPro" id="IPR058205">
    <property type="entry name" value="D-LDH-like"/>
</dbReference>
<dbReference type="InterPro" id="IPR029753">
    <property type="entry name" value="D-isomer_DH_CS"/>
</dbReference>
<dbReference type="Proteomes" id="UP000192343">
    <property type="component" value="Unassembled WGS sequence"/>
</dbReference>